<dbReference type="EMBL" id="FQXV01000005">
    <property type="protein sequence ID" value="SHH97716.1"/>
    <property type="molecule type" value="Genomic_DNA"/>
</dbReference>
<accession>A0A1M5XD62</accession>
<sequence>MSENIAWRNIMEHSRELHRYSPSLQKLFDLAEGYLTYAEDYAAQGGNVVFVMGLWQALIYACDAIPVPYTAIWTRDIHKMVEVAETQFQIPTETCSMIQASMGDWYMRRNGPIRKLFGMGSSCEPYNVALEILRGYGYDVYEMDSAYRSPKAGGPRYEHLLNFFEKQILGFQRFLTDGKPLDDGRLTFEILRRNRLIEKYQYILSMRLAHPFYVKSFGLMSLQDGMTSCFGRPDYFESVMDELIAEMEELPPEAGDLERVIPLVWGGGWGHNSGILEIIDASNAAILGIASAMSKKYRTDVPPIEALARYVLDGQNAGATIYQQASLENDLRRVDGKGIILYTFNGCSLETVSREIIKGYFQEKDIPCIILEGTFQPDLSIGQTQTRMRAFLEMLEQRKKDGVNGSISA</sequence>
<dbReference type="Gene3D" id="3.40.50.11900">
    <property type="match status" value="1"/>
</dbReference>
<dbReference type="STRING" id="1123282.SAMN02745823_01717"/>
<comment type="cofactor">
    <cofactor evidence="1">
        <name>[4Fe-4S] cluster</name>
        <dbReference type="ChEBI" id="CHEBI:49883"/>
    </cofactor>
</comment>
<name>A0A1M5XD62_9FIRM</name>
<dbReference type="GO" id="GO:0016836">
    <property type="term" value="F:hydro-lyase activity"/>
    <property type="evidence" value="ECO:0007669"/>
    <property type="project" value="UniProtKB-ARBA"/>
</dbReference>
<keyword evidence="3" id="KW-0408">Iron</keyword>
<evidence type="ECO:0000256" key="3">
    <source>
        <dbReference type="ARBA" id="ARBA00023014"/>
    </source>
</evidence>
<dbReference type="PANTHER" id="PTHR30548:SF2">
    <property type="entry name" value="2-HYDROXYACYL-COA DEHYDRATASE,D-COMPONENT"/>
    <property type="match status" value="1"/>
</dbReference>
<evidence type="ECO:0000313" key="4">
    <source>
        <dbReference type="EMBL" id="SHH97716.1"/>
    </source>
</evidence>
<gene>
    <name evidence="4" type="ORF">SAMN02745823_01717</name>
</gene>
<dbReference type="OrthoDB" id="9810278at2"/>
<reference evidence="4 5" key="1">
    <citation type="submission" date="2016-11" db="EMBL/GenBank/DDBJ databases">
        <authorList>
            <person name="Jaros S."/>
            <person name="Januszkiewicz K."/>
            <person name="Wedrychowicz H."/>
        </authorList>
    </citation>
    <scope>NUCLEOTIDE SEQUENCE [LARGE SCALE GENOMIC DNA]</scope>
    <source>
        <strain evidence="4 5">DSM 10068</strain>
    </source>
</reference>
<evidence type="ECO:0000256" key="1">
    <source>
        <dbReference type="ARBA" id="ARBA00001966"/>
    </source>
</evidence>
<dbReference type="RefSeq" id="WP_073077761.1">
    <property type="nucleotide sequence ID" value="NZ_FQXV01000005.1"/>
</dbReference>
<keyword evidence="3" id="KW-0411">Iron-sulfur</keyword>
<dbReference type="AlphaFoldDB" id="A0A1M5XD62"/>
<protein>
    <submittedName>
        <fullName evidence="4">Benzoyl-CoA reductase/2-hydroxyglutaryl-CoA dehydratase subunit, BcrC/BadD/HgdB</fullName>
    </submittedName>
</protein>
<evidence type="ECO:0000256" key="2">
    <source>
        <dbReference type="ARBA" id="ARBA00005806"/>
    </source>
</evidence>
<dbReference type="PANTHER" id="PTHR30548">
    <property type="entry name" value="2-HYDROXYGLUTARYL-COA DEHYDRATASE, D-COMPONENT-RELATED"/>
    <property type="match status" value="1"/>
</dbReference>
<dbReference type="Proteomes" id="UP000183995">
    <property type="component" value="Unassembled WGS sequence"/>
</dbReference>
<comment type="similarity">
    <text evidence="2">Belongs to the FldB/FldC dehydratase alpha/beta subunit family.</text>
</comment>
<dbReference type="GO" id="GO:0051536">
    <property type="term" value="F:iron-sulfur cluster binding"/>
    <property type="evidence" value="ECO:0007669"/>
    <property type="project" value="UniProtKB-KW"/>
</dbReference>
<organism evidence="4 5">
    <name type="scientific">Sporobacter termitidis DSM 10068</name>
    <dbReference type="NCBI Taxonomy" id="1123282"/>
    <lineage>
        <taxon>Bacteria</taxon>
        <taxon>Bacillati</taxon>
        <taxon>Bacillota</taxon>
        <taxon>Clostridia</taxon>
        <taxon>Eubacteriales</taxon>
        <taxon>Oscillospiraceae</taxon>
        <taxon>Sporobacter</taxon>
    </lineage>
</organism>
<dbReference type="Pfam" id="PF06050">
    <property type="entry name" value="HGD-D"/>
    <property type="match status" value="1"/>
</dbReference>
<dbReference type="InterPro" id="IPR010327">
    <property type="entry name" value="FldB/FldC_alpha/beta"/>
</dbReference>
<evidence type="ECO:0000313" key="5">
    <source>
        <dbReference type="Proteomes" id="UP000183995"/>
    </source>
</evidence>
<keyword evidence="3" id="KW-0479">Metal-binding</keyword>
<proteinExistence type="inferred from homology"/>
<keyword evidence="5" id="KW-1185">Reference proteome</keyword>